<sequence>MEPILTNSTEFCDWRVQSQGTCEGVTYVSFLYTTHIISSFMFLFVSAGILINNIWWKGQKIWEFSRNDRAFRPRPTEGFVVWCAGYFFFRCLLAVLLLAGVRGGKRGFLENFADLPWVFVSGAMGFYLVGIIYATPASFSTHMIFTNTSNKKRSHSSYDFEDPSLDEKTAERPTSMMEPKRVFLPTPMVLNFTLLGLTVVPLIANQILAGFAGAAFDRDDLVAYANLIAAMHGVWAFVAGVIFVLYVFFGKQLLTIIASNMASINDSVGRISSRVATNSEFEDSERQLNTMKSTYQRMRAILILCGSLSPVMGLMMLFFAIFRDEILANHVASEVFSLIWIHGASVALGCSLIFILFRKA</sequence>
<name>A0A9P6J9R4_MORAP</name>
<keyword evidence="4" id="KW-1185">Reference proteome</keyword>
<evidence type="ECO:0000256" key="1">
    <source>
        <dbReference type="SAM" id="MobiDB-lite"/>
    </source>
</evidence>
<dbReference type="EMBL" id="JAAAHY010000440">
    <property type="protein sequence ID" value="KAF9963751.1"/>
    <property type="molecule type" value="Genomic_DNA"/>
</dbReference>
<protein>
    <submittedName>
        <fullName evidence="3">Uncharacterized protein</fullName>
    </submittedName>
</protein>
<organism evidence="3 4">
    <name type="scientific">Mortierella alpina</name>
    <name type="common">Oleaginous fungus</name>
    <name type="synonym">Mortierella renispora</name>
    <dbReference type="NCBI Taxonomy" id="64518"/>
    <lineage>
        <taxon>Eukaryota</taxon>
        <taxon>Fungi</taxon>
        <taxon>Fungi incertae sedis</taxon>
        <taxon>Mucoromycota</taxon>
        <taxon>Mortierellomycotina</taxon>
        <taxon>Mortierellomycetes</taxon>
        <taxon>Mortierellales</taxon>
        <taxon>Mortierellaceae</taxon>
        <taxon>Mortierella</taxon>
    </lineage>
</organism>
<evidence type="ECO:0000256" key="2">
    <source>
        <dbReference type="SAM" id="Phobius"/>
    </source>
</evidence>
<accession>A0A9P6J9R4</accession>
<feature type="transmembrane region" description="Helical" evidence="2">
    <location>
        <begin position="224"/>
        <end position="249"/>
    </location>
</feature>
<reference evidence="3" key="1">
    <citation type="journal article" date="2020" name="Fungal Divers.">
        <title>Resolving the Mortierellaceae phylogeny through synthesis of multi-gene phylogenetics and phylogenomics.</title>
        <authorList>
            <person name="Vandepol N."/>
            <person name="Liber J."/>
            <person name="Desiro A."/>
            <person name="Na H."/>
            <person name="Kennedy M."/>
            <person name="Barry K."/>
            <person name="Grigoriev I.V."/>
            <person name="Miller A.N."/>
            <person name="O'Donnell K."/>
            <person name="Stajich J.E."/>
            <person name="Bonito G."/>
        </authorList>
    </citation>
    <scope>NUCLEOTIDE SEQUENCE</scope>
    <source>
        <strain evidence="3">CK1249</strain>
    </source>
</reference>
<evidence type="ECO:0000313" key="3">
    <source>
        <dbReference type="EMBL" id="KAF9963751.1"/>
    </source>
</evidence>
<comment type="caution">
    <text evidence="3">The sequence shown here is derived from an EMBL/GenBank/DDBJ whole genome shotgun (WGS) entry which is preliminary data.</text>
</comment>
<keyword evidence="2" id="KW-0472">Membrane</keyword>
<feature type="transmembrane region" description="Helical" evidence="2">
    <location>
        <begin position="36"/>
        <end position="56"/>
    </location>
</feature>
<feature type="transmembrane region" description="Helical" evidence="2">
    <location>
        <begin position="335"/>
        <end position="357"/>
    </location>
</feature>
<keyword evidence="2" id="KW-0812">Transmembrane</keyword>
<keyword evidence="2" id="KW-1133">Transmembrane helix</keyword>
<proteinExistence type="predicted"/>
<feature type="transmembrane region" description="Helical" evidence="2">
    <location>
        <begin position="77"/>
        <end position="99"/>
    </location>
</feature>
<feature type="transmembrane region" description="Helical" evidence="2">
    <location>
        <begin position="119"/>
        <end position="145"/>
    </location>
</feature>
<dbReference type="Proteomes" id="UP000738359">
    <property type="component" value="Unassembled WGS sequence"/>
</dbReference>
<evidence type="ECO:0000313" key="4">
    <source>
        <dbReference type="Proteomes" id="UP000738359"/>
    </source>
</evidence>
<feature type="transmembrane region" description="Helical" evidence="2">
    <location>
        <begin position="301"/>
        <end position="323"/>
    </location>
</feature>
<gene>
    <name evidence="3" type="ORF">BGZ70_007214</name>
</gene>
<dbReference type="AlphaFoldDB" id="A0A9P6J9R4"/>
<dbReference type="OrthoDB" id="414243at2759"/>
<feature type="transmembrane region" description="Helical" evidence="2">
    <location>
        <begin position="182"/>
        <end position="204"/>
    </location>
</feature>
<feature type="region of interest" description="Disordered" evidence="1">
    <location>
        <begin position="152"/>
        <end position="174"/>
    </location>
</feature>